<dbReference type="InterPro" id="IPR020347">
    <property type="entry name" value="Pop8"/>
</dbReference>
<reference evidence="3" key="2">
    <citation type="submission" date="2020-11" db="EMBL/GenBank/DDBJ databases">
        <title>The chromosome-scale genome resource for two endophytic Fusarium species: F. culmorum and F. pseudograminearum.</title>
        <authorList>
            <person name="Yuan Z."/>
        </authorList>
    </citation>
    <scope>NUCLEOTIDE SEQUENCE</scope>
    <source>
        <strain evidence="3">Class2-1B</strain>
    </source>
</reference>
<dbReference type="GO" id="GO:0000294">
    <property type="term" value="P:nuclear-transcribed mRNA catabolic process, RNase MRP-dependent"/>
    <property type="evidence" value="ECO:0007669"/>
    <property type="project" value="TreeGrafter"/>
</dbReference>
<evidence type="ECO:0000313" key="2">
    <source>
        <dbReference type="EMBL" id="PTD10716.1"/>
    </source>
</evidence>
<dbReference type="GO" id="GO:0034965">
    <property type="term" value="P:intronic box C/D snoRNA processing"/>
    <property type="evidence" value="ECO:0007669"/>
    <property type="project" value="TreeGrafter"/>
</dbReference>
<dbReference type="Proteomes" id="UP000241587">
    <property type="component" value="Unassembled WGS sequence"/>
</dbReference>
<dbReference type="InterPro" id="IPR049128">
    <property type="entry name" value="Pop8-like_dom"/>
</dbReference>
<reference evidence="2 4" key="1">
    <citation type="submission" date="2018-02" db="EMBL/GenBank/DDBJ databases">
        <title>Fusarium culmorum secondary metabolites in fungal-bacterial-plant interactions.</title>
        <authorList>
            <person name="Schmidt R."/>
        </authorList>
    </citation>
    <scope>NUCLEOTIDE SEQUENCE [LARGE SCALE GENOMIC DNA]</scope>
    <source>
        <strain evidence="2 4">PV</strain>
    </source>
</reference>
<dbReference type="Pfam" id="PF20976">
    <property type="entry name" value="Pop8"/>
    <property type="match status" value="1"/>
</dbReference>
<evidence type="ECO:0000313" key="4">
    <source>
        <dbReference type="Proteomes" id="UP000241587"/>
    </source>
</evidence>
<dbReference type="GO" id="GO:0000171">
    <property type="term" value="F:ribonuclease MRP activity"/>
    <property type="evidence" value="ECO:0007669"/>
    <property type="project" value="TreeGrafter"/>
</dbReference>
<dbReference type="Proteomes" id="UP000663297">
    <property type="component" value="Chromosome 3"/>
</dbReference>
<dbReference type="EMBL" id="PVEM01000003">
    <property type="protein sequence ID" value="PTD10716.1"/>
    <property type="molecule type" value="Genomic_DNA"/>
</dbReference>
<gene>
    <name evidence="2" type="ORF">FCULG_00007920</name>
    <name evidence="3" type="ORF">HYE67_006881</name>
</gene>
<name>A0A2T4H4J2_FUSCU</name>
<dbReference type="AlphaFoldDB" id="A0A2T4H4J2"/>
<evidence type="ECO:0000259" key="1">
    <source>
        <dbReference type="Pfam" id="PF20976"/>
    </source>
</evidence>
<accession>A0A2T4H4J2</accession>
<dbReference type="GO" id="GO:0005655">
    <property type="term" value="C:nucleolar ribonuclease P complex"/>
    <property type="evidence" value="ECO:0007669"/>
    <property type="project" value="InterPro"/>
</dbReference>
<dbReference type="GO" id="GO:0000172">
    <property type="term" value="C:ribonuclease MRP complex"/>
    <property type="evidence" value="ECO:0007669"/>
    <property type="project" value="InterPro"/>
</dbReference>
<dbReference type="OrthoDB" id="5530243at2759"/>
<evidence type="ECO:0000313" key="3">
    <source>
        <dbReference type="EMBL" id="QPC64650.1"/>
    </source>
</evidence>
<protein>
    <recommendedName>
        <fullName evidence="1">Ribonucleases P/MRP subunit Pop8-like domain-containing protein</fullName>
    </recommendedName>
</protein>
<dbReference type="GO" id="GO:0008033">
    <property type="term" value="P:tRNA processing"/>
    <property type="evidence" value="ECO:0007669"/>
    <property type="project" value="InterPro"/>
</dbReference>
<dbReference type="OMA" id="QVKSYCT"/>
<dbReference type="GO" id="GO:0004526">
    <property type="term" value="F:ribonuclease P activity"/>
    <property type="evidence" value="ECO:0007669"/>
    <property type="project" value="TreeGrafter"/>
</dbReference>
<dbReference type="EMBL" id="CP064749">
    <property type="protein sequence ID" value="QPC64650.1"/>
    <property type="molecule type" value="Genomic_DNA"/>
</dbReference>
<keyword evidence="4" id="KW-1185">Reference proteome</keyword>
<dbReference type="PANTHER" id="PTHR28173">
    <property type="entry name" value="RIBONUCLEASES P/MRP PROTEIN SUBUNIT POP8"/>
    <property type="match status" value="1"/>
</dbReference>
<dbReference type="PANTHER" id="PTHR28173:SF1">
    <property type="entry name" value="RIBONUCLEASES P_MRP PROTEIN SUBUNIT POP8"/>
    <property type="match status" value="1"/>
</dbReference>
<organism evidence="2 4">
    <name type="scientific">Fusarium culmorum</name>
    <dbReference type="NCBI Taxonomy" id="5516"/>
    <lineage>
        <taxon>Eukaryota</taxon>
        <taxon>Fungi</taxon>
        <taxon>Dikarya</taxon>
        <taxon>Ascomycota</taxon>
        <taxon>Pezizomycotina</taxon>
        <taxon>Sordariomycetes</taxon>
        <taxon>Hypocreomycetidae</taxon>
        <taxon>Hypocreales</taxon>
        <taxon>Nectriaceae</taxon>
        <taxon>Fusarium</taxon>
    </lineage>
</organism>
<sequence length="146" mass="15941">MTQNPSQSSQKNIFQEKGLEKSHDILTCTIKEPPFSYAHLELVTDVPSSSSSVTLDDLSLKSYCTTALRQFLGTTGAAISIDILKVENNHAWVRIPRPDLGSFAAAITAWRGTSDNGEQVSLQLRQCSDWLGAMVGADGQNRLWSA</sequence>
<proteinExistence type="predicted"/>
<feature type="domain" description="Ribonucleases P/MRP subunit Pop8-like" evidence="1">
    <location>
        <begin position="34"/>
        <end position="110"/>
    </location>
</feature>